<dbReference type="RefSeq" id="WP_269126851.1">
    <property type="nucleotide sequence ID" value="NZ_JAPUBN010000019.1"/>
</dbReference>
<evidence type="ECO:0000313" key="2">
    <source>
        <dbReference type="Proteomes" id="UP001149719"/>
    </source>
</evidence>
<dbReference type="SUPFAM" id="SSF48452">
    <property type="entry name" value="TPR-like"/>
    <property type="match status" value="1"/>
</dbReference>
<dbReference type="PROSITE" id="PS51257">
    <property type="entry name" value="PROKAR_LIPOPROTEIN"/>
    <property type="match status" value="1"/>
</dbReference>
<accession>A0ABT4JXT7</accession>
<organism evidence="1 2">
    <name type="scientific">Marinomonas phaeophyticola</name>
    <dbReference type="NCBI Taxonomy" id="3004091"/>
    <lineage>
        <taxon>Bacteria</taxon>
        <taxon>Pseudomonadati</taxon>
        <taxon>Pseudomonadota</taxon>
        <taxon>Gammaproteobacteria</taxon>
        <taxon>Oceanospirillales</taxon>
        <taxon>Oceanospirillaceae</taxon>
        <taxon>Marinomonas</taxon>
    </lineage>
</organism>
<protein>
    <submittedName>
        <fullName evidence="1">AMIN domain-containing protein</fullName>
    </submittedName>
</protein>
<dbReference type="Gene3D" id="1.25.40.10">
    <property type="entry name" value="Tetratricopeptide repeat domain"/>
    <property type="match status" value="1"/>
</dbReference>
<dbReference type="Proteomes" id="UP001149719">
    <property type="component" value="Unassembled WGS sequence"/>
</dbReference>
<dbReference type="EMBL" id="JAPUBN010000019">
    <property type="protein sequence ID" value="MCZ2722867.1"/>
    <property type="molecule type" value="Genomic_DNA"/>
</dbReference>
<sequence>MYNKTILTFIIFLIISGCAPQIINSDQEMLQKEKSESLMIQAKNYSGLIDLYTSQLSLTTLIPEDRDALRFKLASVYYEAGDSEASLFQLRLLPENSIQTKERYLLQAKAQYKELEFELSQQALDKAFSFDEQYAAAYNFQGILFTEKGEIYDARKSFTIARENSFNDIAVRNNLAMLDILEGDFESALNILLPILHSGQSDNMVKANLILIYAKLSKFKEFRAMLGKNFSDEEVIERFKLMHDLEIESNKRAEINESKRLNIDANFLKEKLIIGNTSTKGVESDSDSFVYDNAPSVSFPSLEETLILPSKMNTRIINKNTEEPGWSVYMKQSDPLESFLVHNVDRISSVNGSIKILGINYQLKDNSHNFTISFDQPIMDYNSFDLLAGNQWIVDLKGRFNAPEKSIFVFDSKLVEQSKLSLYPDFARVTFQMKSSTSQPPILTVNKNTLLVKWNSV</sequence>
<evidence type="ECO:0000313" key="1">
    <source>
        <dbReference type="EMBL" id="MCZ2722867.1"/>
    </source>
</evidence>
<dbReference type="InterPro" id="IPR011990">
    <property type="entry name" value="TPR-like_helical_dom_sf"/>
</dbReference>
<keyword evidence="2" id="KW-1185">Reference proteome</keyword>
<gene>
    <name evidence="1" type="ORF">O1D97_14930</name>
</gene>
<comment type="caution">
    <text evidence="1">The sequence shown here is derived from an EMBL/GenBank/DDBJ whole genome shotgun (WGS) entry which is preliminary data.</text>
</comment>
<reference evidence="1" key="1">
    <citation type="submission" date="2022-12" db="EMBL/GenBank/DDBJ databases">
        <title>Marinomonas 15G1-11 sp. nov, isolated from marine algae.</title>
        <authorList>
            <person name="Butt M."/>
            <person name="Choi D.G."/>
            <person name="Kim J.M."/>
            <person name="Lee J.K."/>
            <person name="Baek J.H."/>
            <person name="Jeon C.O."/>
        </authorList>
    </citation>
    <scope>NUCLEOTIDE SEQUENCE</scope>
    <source>
        <strain evidence="1">15G1-11</strain>
    </source>
</reference>
<proteinExistence type="predicted"/>
<name>A0ABT4JXT7_9GAMM</name>